<proteinExistence type="predicted"/>
<evidence type="ECO:0000313" key="1">
    <source>
        <dbReference type="EMBL" id="QHT20632.1"/>
    </source>
</evidence>
<dbReference type="AlphaFoldDB" id="A0A6C0DW02"/>
<reference evidence="1" key="1">
    <citation type="journal article" date="2020" name="Nature">
        <title>Giant virus diversity and host interactions through global metagenomics.</title>
        <authorList>
            <person name="Schulz F."/>
            <person name="Roux S."/>
            <person name="Paez-Espino D."/>
            <person name="Jungbluth S."/>
            <person name="Walsh D.A."/>
            <person name="Denef V.J."/>
            <person name="McMahon K.D."/>
            <person name="Konstantinidis K.T."/>
            <person name="Eloe-Fadrosh E.A."/>
            <person name="Kyrpides N.C."/>
            <person name="Woyke T."/>
        </authorList>
    </citation>
    <scope>NUCLEOTIDE SEQUENCE</scope>
    <source>
        <strain evidence="1">GVMAG-M-3300023174-68</strain>
    </source>
</reference>
<name>A0A6C0DW02_9ZZZZ</name>
<accession>A0A6C0DW02</accession>
<sequence length="171" mass="19707">MVLSKMDKSIDIEKISLSGDMRRKKLKLEMDVEKDIIYRDIIYKDEYRDNIRIELRGVKVLEVNKKKGLIRVVLMCDRGKDIIENIEKKIVNLIGGDFISCLMNVEGKDILNLAKGDKINNCVRGMDIDCEIIIGNIQMVDDKCTCGVILERYSVCGDIMYGEILEDEYYV</sequence>
<dbReference type="EMBL" id="MN739679">
    <property type="protein sequence ID" value="QHT20632.1"/>
    <property type="molecule type" value="Genomic_DNA"/>
</dbReference>
<protein>
    <submittedName>
        <fullName evidence="1">Uncharacterized protein</fullName>
    </submittedName>
</protein>
<organism evidence="1">
    <name type="scientific">viral metagenome</name>
    <dbReference type="NCBI Taxonomy" id="1070528"/>
    <lineage>
        <taxon>unclassified sequences</taxon>
        <taxon>metagenomes</taxon>
        <taxon>organismal metagenomes</taxon>
    </lineage>
</organism>